<accession>C3Y7T7</accession>
<dbReference type="InParanoid" id="C3Y7T7"/>
<reference evidence="4" key="1">
    <citation type="journal article" date="2008" name="Nature">
        <title>The amphioxus genome and the evolution of the chordate karyotype.</title>
        <authorList>
            <consortium name="US DOE Joint Genome Institute (JGI-PGF)"/>
            <person name="Putnam N.H."/>
            <person name="Butts T."/>
            <person name="Ferrier D.E.K."/>
            <person name="Furlong R.F."/>
            <person name="Hellsten U."/>
            <person name="Kawashima T."/>
            <person name="Robinson-Rechavi M."/>
            <person name="Shoguchi E."/>
            <person name="Terry A."/>
            <person name="Yu J.-K."/>
            <person name="Benito-Gutierrez E.L."/>
            <person name="Dubchak I."/>
            <person name="Garcia-Fernandez J."/>
            <person name="Gibson-Brown J.J."/>
            <person name="Grigoriev I.V."/>
            <person name="Horton A.C."/>
            <person name="de Jong P.J."/>
            <person name="Jurka J."/>
            <person name="Kapitonov V.V."/>
            <person name="Kohara Y."/>
            <person name="Kuroki Y."/>
            <person name="Lindquist E."/>
            <person name="Lucas S."/>
            <person name="Osoegawa K."/>
            <person name="Pennacchio L.A."/>
            <person name="Salamov A.A."/>
            <person name="Satou Y."/>
            <person name="Sauka-Spengler T."/>
            <person name="Schmutz J."/>
            <person name="Shin-I T."/>
            <person name="Toyoda A."/>
            <person name="Bronner-Fraser M."/>
            <person name="Fujiyama A."/>
            <person name="Holland L.Z."/>
            <person name="Holland P.W.H."/>
            <person name="Satoh N."/>
            <person name="Rokhsar D.S."/>
        </authorList>
    </citation>
    <scope>NUCLEOTIDE SEQUENCE [LARGE SCALE GENOMIC DNA]</scope>
    <source>
        <strain evidence="4">S238N-H82</strain>
        <tissue evidence="4">Testes</tissue>
    </source>
</reference>
<dbReference type="GO" id="GO:0003723">
    <property type="term" value="F:RNA binding"/>
    <property type="evidence" value="ECO:0007669"/>
    <property type="project" value="UniProtKB-UniRule"/>
</dbReference>
<dbReference type="STRING" id="7739.C3Y7T7"/>
<dbReference type="InterPro" id="IPR052462">
    <property type="entry name" value="SLIRP/GR-RBP-like"/>
</dbReference>
<organism>
    <name type="scientific">Branchiostoma floridae</name>
    <name type="common">Florida lancelet</name>
    <name type="synonym">Amphioxus</name>
    <dbReference type="NCBI Taxonomy" id="7739"/>
    <lineage>
        <taxon>Eukaryota</taxon>
        <taxon>Metazoa</taxon>
        <taxon>Chordata</taxon>
        <taxon>Cephalochordata</taxon>
        <taxon>Leptocardii</taxon>
        <taxon>Amphioxiformes</taxon>
        <taxon>Branchiostomatidae</taxon>
        <taxon>Branchiostoma</taxon>
    </lineage>
</organism>
<dbReference type="SMART" id="SM00360">
    <property type="entry name" value="RRM"/>
    <property type="match status" value="1"/>
</dbReference>
<dbReference type="PANTHER" id="PTHR48027">
    <property type="entry name" value="HETEROGENEOUS NUCLEAR RIBONUCLEOPROTEIN 87F-RELATED"/>
    <property type="match status" value="1"/>
</dbReference>
<dbReference type="Pfam" id="PF00076">
    <property type="entry name" value="RRM_1"/>
    <property type="match status" value="1"/>
</dbReference>
<dbReference type="eggNOG" id="KOG0118">
    <property type="taxonomic scope" value="Eukaryota"/>
</dbReference>
<gene>
    <name evidence="4" type="ORF">BRAFLDRAFT_71460</name>
</gene>
<sequence>MQSMTPGSRMNSGSSGIPSTCAFTLKNRDFPQRSSIHLPQFYPPPRESLEATFSEYGEIIDCKVITDRETGRSRGFGFVTYSNDSDASEAKKCMNNTDLDGRQIRVDYASKKSEDLCFSPARVAAAEAATGAAVVEVDGMVAAAADMAAAVATEAAAGDVEAADIVAVITATVADMVVVVAAVATTM</sequence>
<evidence type="ECO:0000256" key="2">
    <source>
        <dbReference type="PROSITE-ProRule" id="PRU00176"/>
    </source>
</evidence>
<evidence type="ECO:0000259" key="3">
    <source>
        <dbReference type="PROSITE" id="PS50102"/>
    </source>
</evidence>
<keyword evidence="1 2" id="KW-0694">RNA-binding</keyword>
<protein>
    <recommendedName>
        <fullName evidence="3">RRM domain-containing protein</fullName>
    </recommendedName>
</protein>
<dbReference type="EMBL" id="GG666490">
    <property type="protein sequence ID" value="EEN63592.1"/>
    <property type="molecule type" value="Genomic_DNA"/>
</dbReference>
<dbReference type="InterPro" id="IPR035979">
    <property type="entry name" value="RBD_domain_sf"/>
</dbReference>
<name>C3Y7T7_BRAFL</name>
<dbReference type="PROSITE" id="PS50102">
    <property type="entry name" value="RRM"/>
    <property type="match status" value="1"/>
</dbReference>
<proteinExistence type="predicted"/>
<dbReference type="Gene3D" id="3.30.70.330">
    <property type="match status" value="1"/>
</dbReference>
<feature type="domain" description="RRM" evidence="3">
    <location>
        <begin position="37"/>
        <end position="111"/>
    </location>
</feature>
<dbReference type="InterPro" id="IPR012677">
    <property type="entry name" value="Nucleotide-bd_a/b_plait_sf"/>
</dbReference>
<dbReference type="SUPFAM" id="SSF54928">
    <property type="entry name" value="RNA-binding domain, RBD"/>
    <property type="match status" value="1"/>
</dbReference>
<evidence type="ECO:0000313" key="4">
    <source>
        <dbReference type="EMBL" id="EEN63592.1"/>
    </source>
</evidence>
<dbReference type="InterPro" id="IPR000504">
    <property type="entry name" value="RRM_dom"/>
</dbReference>
<dbReference type="AlphaFoldDB" id="C3Y7T7"/>
<evidence type="ECO:0000256" key="1">
    <source>
        <dbReference type="ARBA" id="ARBA00022884"/>
    </source>
</evidence>